<dbReference type="SMART" id="SM00254">
    <property type="entry name" value="ShKT"/>
    <property type="match status" value="1"/>
</dbReference>
<evidence type="ECO:0000256" key="1">
    <source>
        <dbReference type="PROSITE-ProRule" id="PRU01005"/>
    </source>
</evidence>
<dbReference type="PROSITE" id="PS51670">
    <property type="entry name" value="SHKT"/>
    <property type="match status" value="1"/>
</dbReference>
<name>A0A7G7WYY1_9CNID</name>
<dbReference type="Gene3D" id="1.10.10.1940">
    <property type="match status" value="1"/>
</dbReference>
<dbReference type="InterPro" id="IPR035940">
    <property type="entry name" value="CAP_sf"/>
</dbReference>
<dbReference type="SUPFAM" id="SSF55797">
    <property type="entry name" value="PR-1-like"/>
    <property type="match status" value="1"/>
</dbReference>
<protein>
    <submittedName>
        <fullName evidence="4">Toxin candidate TRINITY_DN28823_c0_g1_i1</fullName>
    </submittedName>
</protein>
<reference evidence="4" key="2">
    <citation type="submission" date="2020-07" db="EMBL/GenBank/DDBJ databases">
        <authorList>
            <person name="Klompen A.L."/>
            <person name="Macrander J."/>
            <person name="Reitzel A.M."/>
            <person name="Stampar S.N."/>
        </authorList>
    </citation>
    <scope>NUCLEOTIDE SEQUENCE</scope>
</reference>
<dbReference type="InterPro" id="IPR001283">
    <property type="entry name" value="CRISP-related"/>
</dbReference>
<comment type="caution">
    <text evidence="1">Lacks conserved residue(s) required for the propagation of feature annotation.</text>
</comment>
<dbReference type="PRINTS" id="PR00837">
    <property type="entry name" value="V5TPXLIKE"/>
</dbReference>
<dbReference type="Pfam" id="PF01549">
    <property type="entry name" value="ShK"/>
    <property type="match status" value="1"/>
</dbReference>
<evidence type="ECO:0000259" key="3">
    <source>
        <dbReference type="PROSITE" id="PS51670"/>
    </source>
</evidence>
<accession>A0A7G7WYY1</accession>
<dbReference type="SMART" id="SM00198">
    <property type="entry name" value="SCP"/>
    <property type="match status" value="1"/>
</dbReference>
<feature type="chain" id="PRO_5028913888" evidence="2">
    <location>
        <begin position="26"/>
        <end position="237"/>
    </location>
</feature>
<dbReference type="Pfam" id="PF00188">
    <property type="entry name" value="CAP"/>
    <property type="match status" value="1"/>
</dbReference>
<dbReference type="Gene3D" id="3.40.33.10">
    <property type="entry name" value="CAP"/>
    <property type="match status" value="1"/>
</dbReference>
<evidence type="ECO:0000256" key="2">
    <source>
        <dbReference type="SAM" id="SignalP"/>
    </source>
</evidence>
<evidence type="ECO:0000313" key="4">
    <source>
        <dbReference type="EMBL" id="QNH72470.1"/>
    </source>
</evidence>
<feature type="signal peptide" evidence="2">
    <location>
        <begin position="1"/>
        <end position="25"/>
    </location>
</feature>
<feature type="domain" description="ShKT" evidence="3">
    <location>
        <begin position="28"/>
        <end position="65"/>
    </location>
</feature>
<dbReference type="PANTHER" id="PTHR10334">
    <property type="entry name" value="CYSTEINE-RICH SECRETORY PROTEIN-RELATED"/>
    <property type="match status" value="1"/>
</dbReference>
<dbReference type="InterPro" id="IPR003582">
    <property type="entry name" value="ShKT_dom"/>
</dbReference>
<sequence>MMAKNIFIQLVAVSLWCFALQVTESKQCVDNLSVTKHCEGWKKAGLCETKKSAMLKYCPKTCGFCGLLDFIHGKVGMTHGCDRACQMECLSAHNKYRLNHGASPVVFDQKLANSAQRWADKKILAHSPLEYGGTGGESIAWGGIFPSYASVVKAFHDEERDYDYNTGSSKNGQEVGHFTQVVWKPMKRIGCSRTTIRGMPWYVVHYNKVGIVSEIYPGHEKENVGRPKHPDVLVRTK</sequence>
<dbReference type="EMBL" id="MT747536">
    <property type="protein sequence ID" value="QNH72470.1"/>
    <property type="molecule type" value="mRNA"/>
</dbReference>
<reference evidence="4" key="1">
    <citation type="journal article" date="2020" name="Mar. Drugs">
        <title>Transcriptomic Analysis of Four Cerianthid (Cnidaria, Ceriantharia) Venoms.</title>
        <authorList>
            <person name="Klompen A.M.L."/>
            <person name="Macrander J."/>
            <person name="Reitzel A.M."/>
            <person name="Stampar S.N."/>
        </authorList>
    </citation>
    <scope>NUCLEOTIDE SEQUENCE</scope>
</reference>
<keyword evidence="2" id="KW-0732">Signal</keyword>
<proteinExistence type="evidence at transcript level"/>
<organism evidence="4">
    <name type="scientific">Pachycerianthus borealis</name>
    <dbReference type="NCBI Taxonomy" id="2736680"/>
    <lineage>
        <taxon>Eukaryota</taxon>
        <taxon>Metazoa</taxon>
        <taxon>Cnidaria</taxon>
        <taxon>Anthozoa</taxon>
        <taxon>Ceriantharia</taxon>
        <taxon>Spirularia</taxon>
        <taxon>Cerianthidae</taxon>
        <taxon>Pachycerianthus</taxon>
    </lineage>
</organism>
<dbReference type="InterPro" id="IPR014044">
    <property type="entry name" value="CAP_dom"/>
</dbReference>
<dbReference type="AlphaFoldDB" id="A0A7G7WYY1"/>